<sequence>MDEDDAEGVRAGSTRISSVKFTSRKVTLLAQESAEDSDTMECASENEVENLPKDEEGQLRRGRMDERSRYSLEVPDEVESTLLRRRTTSSTTTTTLSSSLRVNEDSRYSGTRLGFFMTTNRSPQSSSSQEEYEPEVKSISRLQIRQQQQQHLLTAGVSGQATARSMESLRSSRNFLSADERYSEDSKSMESLSSSSETHVASGRSHYRSFLTSSARDVRRIATQVESKSSENLHREESLNAEMRRGLFANTGLERKIPQHLSLPPPSNVFSLTSPGGSDRKITILSPHSPLQSSEFQFAQQTLKSRRKKAIVLPSFDVENGASTLDGGAGGGGGASPSAGLVLQTLPQRRESFLYRSDSDFEMSPKSMSRNSSIASERFKETELPVERAIFTDQYSHGEDLIVTPFAQILASLRSVRNNFLSLTNVPTNKSRRSSGQQGSSTPQPRILAPGEEPFMKLAVETIEELDWCLDQLETIQTHRSVSDMASLKFKRMLNKELSHFSESSKSGNQISEYICSTFLDKQQELDLPSLRIEDAVAAAGSADARAAKKKDRAQRGPAAMSHISGVKRPLTHTNSFTGERVPLHGVETPHEEQLGKLLSDIDKWGIDIFRIGELSNNRPLTCVAYTAFQSRDLLKSLAIPPKTFVTFMMTLEDHYVKDNPFHNSLHAADVTQSTHTLLNTPALESVFTPLEITAALFAATIHDVDHPGLTNQFLINSSSELALMYNDESVLENHHLAVAFKLLQNEGCDIFVNMTKKQRQTLRKMVIDMVLSTDMSKHMSLLADLKTMVETKKVAGSGVLLLDNYTDRIQVLENLVHCADLSNPTKPLPLYRRWVGLLMEEFFLQGDREREQNMDISPMCDRHSATIEKSQVGFIDYIVHPLWETWADLVHPDAQDILDTLEENRDWYQSMIPPSPPSDDQQQQPANESQSERIHFQVTLEEGDETVEPGEPGEFSSEDAGGETEENAAEAGM</sequence>
<feature type="binding site" evidence="7">
    <location>
        <begin position="663"/>
        <end position="667"/>
    </location>
    <ligand>
        <name>AMP</name>
        <dbReference type="ChEBI" id="CHEBI:456215"/>
    </ligand>
</feature>
<keyword evidence="12" id="KW-1185">Reference proteome</keyword>
<evidence type="ECO:0000313" key="12">
    <source>
        <dbReference type="Proteomes" id="UP000515204"/>
    </source>
</evidence>
<feature type="binding site" evidence="8">
    <location>
        <position position="821"/>
    </location>
    <ligand>
        <name>Zn(2+)</name>
        <dbReference type="ChEBI" id="CHEBI:29105"/>
        <label>1</label>
    </ligand>
</feature>
<keyword evidence="2 8" id="KW-0479">Metal-binding</keyword>
<dbReference type="SUPFAM" id="SSF109604">
    <property type="entry name" value="HD-domain/PDEase-like"/>
    <property type="match status" value="1"/>
</dbReference>
<dbReference type="GO" id="GO:0007619">
    <property type="term" value="P:courtship behavior"/>
    <property type="evidence" value="ECO:0007669"/>
    <property type="project" value="UniProtKB-ARBA"/>
</dbReference>
<proteinExistence type="inferred from homology"/>
<feature type="region of interest" description="Disordered" evidence="10">
    <location>
        <begin position="180"/>
        <end position="206"/>
    </location>
</feature>
<dbReference type="InterPro" id="IPR036971">
    <property type="entry name" value="PDEase_catalytic_dom_sf"/>
</dbReference>
<reference evidence="13" key="1">
    <citation type="submission" date="2025-08" db="UniProtKB">
        <authorList>
            <consortium name="RefSeq"/>
        </authorList>
    </citation>
    <scope>IDENTIFICATION</scope>
</reference>
<name>A0A6P3WVU6_DINQU</name>
<feature type="binding site" evidence="8">
    <location>
        <position position="703"/>
    </location>
    <ligand>
        <name>Zn(2+)</name>
        <dbReference type="ChEBI" id="CHEBI:29105"/>
        <label>1</label>
    </ligand>
</feature>
<evidence type="ECO:0000313" key="13">
    <source>
        <dbReference type="RefSeq" id="XP_014469784.1"/>
    </source>
</evidence>
<feature type="binding site" evidence="8">
    <location>
        <position position="704"/>
    </location>
    <ligand>
        <name>Zn(2+)</name>
        <dbReference type="ChEBI" id="CHEBI:29105"/>
        <label>1</label>
    </ligand>
</feature>
<feature type="binding site" evidence="8">
    <location>
        <position position="667"/>
    </location>
    <ligand>
        <name>Zn(2+)</name>
        <dbReference type="ChEBI" id="CHEBI:29105"/>
        <label>1</label>
    </ligand>
</feature>
<feature type="active site" description="Proton donor" evidence="6">
    <location>
        <position position="663"/>
    </location>
</feature>
<feature type="compositionally biased region" description="Basic and acidic residues" evidence="10">
    <location>
        <begin position="50"/>
        <end position="70"/>
    </location>
</feature>
<feature type="compositionally biased region" description="Low complexity" evidence="10">
    <location>
        <begin position="189"/>
        <end position="202"/>
    </location>
</feature>
<feature type="binding site" evidence="8">
    <location>
        <position position="704"/>
    </location>
    <ligand>
        <name>Zn(2+)</name>
        <dbReference type="ChEBI" id="CHEBI:29105"/>
        <label>2</label>
    </ligand>
</feature>
<evidence type="ECO:0000256" key="9">
    <source>
        <dbReference type="RuleBase" id="RU363067"/>
    </source>
</evidence>
<dbReference type="InterPro" id="IPR040844">
    <property type="entry name" value="PDE4_UCR"/>
</dbReference>
<dbReference type="InterPro" id="IPR003607">
    <property type="entry name" value="HD/PDEase_dom"/>
</dbReference>
<keyword evidence="4" id="KW-0114">cAMP</keyword>
<dbReference type="Proteomes" id="UP000515204">
    <property type="component" value="Unplaced"/>
</dbReference>
<dbReference type="PROSITE" id="PS51845">
    <property type="entry name" value="PDEASE_I_2"/>
    <property type="match status" value="1"/>
</dbReference>
<evidence type="ECO:0000256" key="10">
    <source>
        <dbReference type="SAM" id="MobiDB-lite"/>
    </source>
</evidence>
<dbReference type="GO" id="GO:0046958">
    <property type="term" value="P:nonassociative learning"/>
    <property type="evidence" value="ECO:0007669"/>
    <property type="project" value="UniProtKB-ARBA"/>
</dbReference>
<evidence type="ECO:0000256" key="5">
    <source>
        <dbReference type="ARBA" id="ARBA00053071"/>
    </source>
</evidence>
<dbReference type="RefSeq" id="XP_014469784.1">
    <property type="nucleotide sequence ID" value="XM_014614298.1"/>
</dbReference>
<feature type="domain" description="PDEase" evidence="11">
    <location>
        <begin position="587"/>
        <end position="916"/>
    </location>
</feature>
<dbReference type="GO" id="GO:0007615">
    <property type="term" value="P:anesthesia-resistant memory"/>
    <property type="evidence" value="ECO:0007669"/>
    <property type="project" value="UniProtKB-ARBA"/>
</dbReference>
<dbReference type="GO" id="GO:0004114">
    <property type="term" value="F:3',5'-cyclic-nucleotide phosphodiesterase activity"/>
    <property type="evidence" value="ECO:0007669"/>
    <property type="project" value="InterPro"/>
</dbReference>
<dbReference type="SMART" id="SM00471">
    <property type="entry name" value="HDc"/>
    <property type="match status" value="1"/>
</dbReference>
<dbReference type="EC" id="3.1.4.-" evidence="9"/>
<gene>
    <name evidence="13" type="primary">LOC106741891</name>
</gene>
<dbReference type="InterPro" id="IPR023088">
    <property type="entry name" value="PDEase"/>
</dbReference>
<dbReference type="OrthoDB" id="189220at2759"/>
<evidence type="ECO:0000256" key="2">
    <source>
        <dbReference type="ARBA" id="ARBA00022723"/>
    </source>
</evidence>
<feature type="region of interest" description="Disordered" evidence="10">
    <location>
        <begin position="909"/>
        <end position="974"/>
    </location>
</feature>
<dbReference type="InterPro" id="IPR002073">
    <property type="entry name" value="PDEase_catalytic_dom"/>
</dbReference>
<evidence type="ECO:0000259" key="11">
    <source>
        <dbReference type="PROSITE" id="PS51845"/>
    </source>
</evidence>
<accession>A0A6P3WVU6</accession>
<dbReference type="GO" id="GO:0007614">
    <property type="term" value="P:short-term memory"/>
    <property type="evidence" value="ECO:0007669"/>
    <property type="project" value="UniProtKB-ARBA"/>
</dbReference>
<feature type="binding site" evidence="7">
    <location>
        <position position="821"/>
    </location>
    <ligand>
        <name>AMP</name>
        <dbReference type="ChEBI" id="CHEBI:456215"/>
    </ligand>
</feature>
<feature type="compositionally biased region" description="Acidic residues" evidence="10">
    <location>
        <begin position="957"/>
        <end position="974"/>
    </location>
</feature>
<protein>
    <recommendedName>
        <fullName evidence="9">Phosphodiesterase</fullName>
        <ecNumber evidence="9">3.1.4.-</ecNumber>
    </recommendedName>
</protein>
<dbReference type="GO" id="GO:0001661">
    <property type="term" value="P:conditioned taste aversion"/>
    <property type="evidence" value="ECO:0007669"/>
    <property type="project" value="UniProtKB-ARBA"/>
</dbReference>
<dbReference type="PROSITE" id="PS00126">
    <property type="entry name" value="PDEASE_I_1"/>
    <property type="match status" value="1"/>
</dbReference>
<comment type="subunit">
    <text evidence="1">Monomer.</text>
</comment>
<evidence type="ECO:0000256" key="6">
    <source>
        <dbReference type="PIRSR" id="PIRSR623088-1"/>
    </source>
</evidence>
<dbReference type="CDD" id="cd00077">
    <property type="entry name" value="HDc"/>
    <property type="match status" value="1"/>
</dbReference>
<dbReference type="GO" id="GO:0046872">
    <property type="term" value="F:metal ion binding"/>
    <property type="evidence" value="ECO:0007669"/>
    <property type="project" value="UniProtKB-KW"/>
</dbReference>
<dbReference type="AlphaFoldDB" id="A0A6P3WVU6"/>
<comment type="similarity">
    <text evidence="9">Belongs to the cyclic nucleotide phosphodiesterase family.</text>
</comment>
<dbReference type="FunFam" id="1.10.1300.10:FF:000001">
    <property type="entry name" value="Phosphodiesterase"/>
    <property type="match status" value="1"/>
</dbReference>
<dbReference type="GeneID" id="106741891"/>
<dbReference type="GO" id="GO:0045202">
    <property type="term" value="C:synapse"/>
    <property type="evidence" value="ECO:0007669"/>
    <property type="project" value="GOC"/>
</dbReference>
<dbReference type="GO" id="GO:0040040">
    <property type="term" value="P:thermosensory behavior"/>
    <property type="evidence" value="ECO:0007669"/>
    <property type="project" value="UniProtKB-ARBA"/>
</dbReference>
<dbReference type="GO" id="GO:0007165">
    <property type="term" value="P:signal transduction"/>
    <property type="evidence" value="ECO:0007669"/>
    <property type="project" value="InterPro"/>
</dbReference>
<evidence type="ECO:0000256" key="3">
    <source>
        <dbReference type="ARBA" id="ARBA00022801"/>
    </source>
</evidence>
<dbReference type="Pfam" id="PF18100">
    <property type="entry name" value="PDE4_UCR"/>
    <property type="match status" value="1"/>
</dbReference>
<feature type="region of interest" description="Disordered" evidence="10">
    <location>
        <begin position="32"/>
        <end position="73"/>
    </location>
</feature>
<feature type="compositionally biased region" description="Acidic residues" evidence="10">
    <location>
        <begin position="33"/>
        <end position="48"/>
    </location>
</feature>
<feature type="binding site" evidence="7">
    <location>
        <position position="704"/>
    </location>
    <ligand>
        <name>AMP</name>
        <dbReference type="ChEBI" id="CHEBI:456215"/>
    </ligand>
</feature>
<evidence type="ECO:0000256" key="4">
    <source>
        <dbReference type="ARBA" id="ARBA00023149"/>
    </source>
</evidence>
<comment type="cofactor">
    <cofactor evidence="9">
        <name>a divalent metal cation</name>
        <dbReference type="ChEBI" id="CHEBI:60240"/>
    </cofactor>
    <text evidence="9">Binds 2 divalent metal cations per subunit. Site 1 may preferentially bind zinc ions, while site 2 has a preference for magnesium and/or manganese ions.</text>
</comment>
<feature type="region of interest" description="Disordered" evidence="10">
    <location>
        <begin position="425"/>
        <end position="451"/>
    </location>
</feature>
<dbReference type="CTD" id="31309"/>
<dbReference type="GO" id="GO:0048675">
    <property type="term" value="P:axon extension"/>
    <property type="evidence" value="ECO:0007669"/>
    <property type="project" value="UniProtKB-ARBA"/>
</dbReference>
<organism evidence="12 13">
    <name type="scientific">Dinoponera quadriceps</name>
    <name type="common">South American ant</name>
    <dbReference type="NCBI Taxonomy" id="609295"/>
    <lineage>
        <taxon>Eukaryota</taxon>
        <taxon>Metazoa</taxon>
        <taxon>Ecdysozoa</taxon>
        <taxon>Arthropoda</taxon>
        <taxon>Hexapoda</taxon>
        <taxon>Insecta</taxon>
        <taxon>Pterygota</taxon>
        <taxon>Neoptera</taxon>
        <taxon>Endopterygota</taxon>
        <taxon>Hymenoptera</taxon>
        <taxon>Apocrita</taxon>
        <taxon>Aculeata</taxon>
        <taxon>Formicoidea</taxon>
        <taxon>Formicidae</taxon>
        <taxon>Ponerinae</taxon>
        <taxon>Ponerini</taxon>
        <taxon>Dinoponera</taxon>
    </lineage>
</organism>
<dbReference type="Gene3D" id="1.10.1300.10">
    <property type="entry name" value="3'5'-cyclic nucleotide phosphodiesterase, catalytic domain"/>
    <property type="match status" value="1"/>
</dbReference>
<feature type="binding site" evidence="7">
    <location>
        <position position="872"/>
    </location>
    <ligand>
        <name>AMP</name>
        <dbReference type="ChEBI" id="CHEBI:456215"/>
    </ligand>
</feature>
<dbReference type="GO" id="GO:0007268">
    <property type="term" value="P:chemical synaptic transmission"/>
    <property type="evidence" value="ECO:0007669"/>
    <property type="project" value="UniProtKB-ARBA"/>
</dbReference>
<dbReference type="Pfam" id="PF00233">
    <property type="entry name" value="PDEase_I"/>
    <property type="match status" value="1"/>
</dbReference>
<keyword evidence="3 9" id="KW-0378">Hydrolase</keyword>
<dbReference type="PRINTS" id="PR00387">
    <property type="entry name" value="PDIESTERASE1"/>
</dbReference>
<dbReference type="InterPro" id="IPR023174">
    <property type="entry name" value="PDEase_CS"/>
</dbReference>
<dbReference type="GO" id="GO:0008355">
    <property type="term" value="P:olfactory learning"/>
    <property type="evidence" value="ECO:0007669"/>
    <property type="project" value="UniProtKB-ARBA"/>
</dbReference>
<dbReference type="GO" id="GO:0007623">
    <property type="term" value="P:circadian rhythm"/>
    <property type="evidence" value="ECO:0007669"/>
    <property type="project" value="UniProtKB-ARBA"/>
</dbReference>
<evidence type="ECO:0000256" key="1">
    <source>
        <dbReference type="ARBA" id="ARBA00011245"/>
    </source>
</evidence>
<dbReference type="PANTHER" id="PTHR11347">
    <property type="entry name" value="CYCLIC NUCLEOTIDE PHOSPHODIESTERASE"/>
    <property type="match status" value="1"/>
</dbReference>
<comment type="function">
    <text evidence="5">Hydrolyzes the second messenger cAMP, which is a key regulator of many important physiological processes. Vital for female fertility. Required for learning/memory.</text>
</comment>
<evidence type="ECO:0000256" key="7">
    <source>
        <dbReference type="PIRSR" id="PIRSR623088-2"/>
    </source>
</evidence>
<evidence type="ECO:0000256" key="8">
    <source>
        <dbReference type="PIRSR" id="PIRSR623088-3"/>
    </source>
</evidence>